<proteinExistence type="predicted"/>
<organism evidence="1">
    <name type="scientific">Satyrvirus sp</name>
    <dbReference type="NCBI Taxonomy" id="2487771"/>
    <lineage>
        <taxon>Viruses</taxon>
        <taxon>Varidnaviria</taxon>
        <taxon>Bamfordvirae</taxon>
        <taxon>Nucleocytoviricota</taxon>
        <taxon>Megaviricetes</taxon>
        <taxon>Imitervirales</taxon>
        <taxon>Mimiviridae</taxon>
        <taxon>Megamimivirinae</taxon>
    </lineage>
</organism>
<sequence length="424" mass="50932">MSHQILQQNQKCTIICEPNIINQFCEITYCSIHDFFCDSYKFLVNLLPEDFCTSQHIPIVTNVNKSNLVYFKYDLEKKLWKLFYDNQNEFLADLYDEFQIIESRLEKQNKYFAIMVDGHLQLLKYVTPHKDVYYYNFFHSYFDIKNRKIVLNTFCRESDLYVSIIYSIEEFVDQFNDIMIPTKESIICLNPTSYTDSIFAVAKISQNATDKFTPKIIQNFKTVFGMVKNLSPIQEYKQIYYYFSINDKEYYSTKIVKFQTELLEIFKKFDACDKLDDQKAFITKFVADFKRDFLIELSIIYHRLRHFPHERIHIYREYGRHPVIKLIKMVHEKYGGNYITIDNISKLFNCNSGTIFEYDNFTTAFVNAAKYRSSIFVPMYFEFFNSLKKGTKPKYNTKYNYFPFKIFSPNIFIMEHMLAIGYRQ</sequence>
<evidence type="ECO:0000313" key="1">
    <source>
        <dbReference type="EMBL" id="AYV85276.1"/>
    </source>
</evidence>
<name>A0A3G5ADI4_9VIRU</name>
<protein>
    <submittedName>
        <fullName evidence="1">Uncharacterized protein</fullName>
    </submittedName>
</protein>
<gene>
    <name evidence="1" type="ORF">Satyrvirus9_2</name>
</gene>
<dbReference type="EMBL" id="MK072445">
    <property type="protein sequence ID" value="AYV85276.1"/>
    <property type="molecule type" value="Genomic_DNA"/>
</dbReference>
<reference evidence="1" key="1">
    <citation type="submission" date="2018-10" db="EMBL/GenBank/DDBJ databases">
        <title>Hidden diversity of soil giant viruses.</title>
        <authorList>
            <person name="Schulz F."/>
            <person name="Alteio L."/>
            <person name="Goudeau D."/>
            <person name="Ryan E.M."/>
            <person name="Malmstrom R.R."/>
            <person name="Blanchard J."/>
            <person name="Woyke T."/>
        </authorList>
    </citation>
    <scope>NUCLEOTIDE SEQUENCE</scope>
    <source>
        <strain evidence="1">SAV1</strain>
    </source>
</reference>
<accession>A0A3G5ADI4</accession>